<proteinExistence type="predicted"/>
<feature type="non-terminal residue" evidence="1">
    <location>
        <position position="65"/>
    </location>
</feature>
<name>A0A0D7B8V9_9AGAR</name>
<dbReference type="AlphaFoldDB" id="A0A0D7B8V9"/>
<dbReference type="EMBL" id="KN880549">
    <property type="protein sequence ID" value="KIY66614.1"/>
    <property type="molecule type" value="Genomic_DNA"/>
</dbReference>
<protein>
    <submittedName>
        <fullName evidence="1">Uncharacterized protein</fullName>
    </submittedName>
</protein>
<organism evidence="1 2">
    <name type="scientific">Cylindrobasidium torrendii FP15055 ss-10</name>
    <dbReference type="NCBI Taxonomy" id="1314674"/>
    <lineage>
        <taxon>Eukaryota</taxon>
        <taxon>Fungi</taxon>
        <taxon>Dikarya</taxon>
        <taxon>Basidiomycota</taxon>
        <taxon>Agaricomycotina</taxon>
        <taxon>Agaricomycetes</taxon>
        <taxon>Agaricomycetidae</taxon>
        <taxon>Agaricales</taxon>
        <taxon>Marasmiineae</taxon>
        <taxon>Physalacriaceae</taxon>
        <taxon>Cylindrobasidium</taxon>
    </lineage>
</organism>
<gene>
    <name evidence="1" type="ORF">CYLTODRAFT_423270</name>
</gene>
<sequence>MVILVSATLQVANHSTPSQYSAVLGSEKETTVLFDEEAQCLEHGLVLCAALADSFLVASLAAVLV</sequence>
<dbReference type="Proteomes" id="UP000054007">
    <property type="component" value="Unassembled WGS sequence"/>
</dbReference>
<reference evidence="1 2" key="1">
    <citation type="journal article" date="2015" name="Fungal Genet. Biol.">
        <title>Evolution of novel wood decay mechanisms in Agaricales revealed by the genome sequences of Fistulina hepatica and Cylindrobasidium torrendii.</title>
        <authorList>
            <person name="Floudas D."/>
            <person name="Held B.W."/>
            <person name="Riley R."/>
            <person name="Nagy L.G."/>
            <person name="Koehler G."/>
            <person name="Ransdell A.S."/>
            <person name="Younus H."/>
            <person name="Chow J."/>
            <person name="Chiniquy J."/>
            <person name="Lipzen A."/>
            <person name="Tritt A."/>
            <person name="Sun H."/>
            <person name="Haridas S."/>
            <person name="LaButti K."/>
            <person name="Ohm R.A."/>
            <person name="Kues U."/>
            <person name="Blanchette R.A."/>
            <person name="Grigoriev I.V."/>
            <person name="Minto R.E."/>
            <person name="Hibbett D.S."/>
        </authorList>
    </citation>
    <scope>NUCLEOTIDE SEQUENCE [LARGE SCALE GENOMIC DNA]</scope>
    <source>
        <strain evidence="1 2">FP15055 ss-10</strain>
    </source>
</reference>
<keyword evidence="2" id="KW-1185">Reference proteome</keyword>
<evidence type="ECO:0000313" key="1">
    <source>
        <dbReference type="EMBL" id="KIY66614.1"/>
    </source>
</evidence>
<accession>A0A0D7B8V9</accession>
<evidence type="ECO:0000313" key="2">
    <source>
        <dbReference type="Proteomes" id="UP000054007"/>
    </source>
</evidence>